<dbReference type="EMBL" id="JACHFW010000011">
    <property type="protein sequence ID" value="MBB5265479.1"/>
    <property type="molecule type" value="Genomic_DNA"/>
</dbReference>
<comment type="caution">
    <text evidence="1">The sequence shown here is derived from an EMBL/GenBank/DDBJ whole genome shotgun (WGS) entry which is preliminary data.</text>
</comment>
<accession>A0A7W8M614</accession>
<proteinExistence type="predicted"/>
<keyword evidence="2" id="KW-1185">Reference proteome</keyword>
<gene>
    <name evidence="1" type="ORF">HNP82_002625</name>
</gene>
<protein>
    <submittedName>
        <fullName evidence="1">Uncharacterized protein</fullName>
    </submittedName>
</protein>
<organism evidence="1 2">
    <name type="scientific">Catenibacillus scindens</name>
    <dbReference type="NCBI Taxonomy" id="673271"/>
    <lineage>
        <taxon>Bacteria</taxon>
        <taxon>Bacillati</taxon>
        <taxon>Bacillota</taxon>
        <taxon>Clostridia</taxon>
        <taxon>Lachnospirales</taxon>
        <taxon>Lachnospiraceae</taxon>
        <taxon>Catenibacillus</taxon>
    </lineage>
</organism>
<name>A0A7W8M614_9FIRM</name>
<dbReference type="AlphaFoldDB" id="A0A7W8M614"/>
<evidence type="ECO:0000313" key="2">
    <source>
        <dbReference type="Proteomes" id="UP000543642"/>
    </source>
</evidence>
<reference evidence="1 2" key="1">
    <citation type="submission" date="2020-08" db="EMBL/GenBank/DDBJ databases">
        <title>Genomic Encyclopedia of Type Strains, Phase IV (KMG-IV): sequencing the most valuable type-strain genomes for metagenomic binning, comparative biology and taxonomic classification.</title>
        <authorList>
            <person name="Goeker M."/>
        </authorList>
    </citation>
    <scope>NUCLEOTIDE SEQUENCE [LARGE SCALE GENOMIC DNA]</scope>
    <source>
        <strain evidence="1 2">DSM 106146</strain>
    </source>
</reference>
<sequence length="52" mass="6162">MRIAFYYRKGNTTFGCMLPEEKERLHVFFAAEQKREAAKSLSRKLDHGDKKK</sequence>
<dbReference type="Proteomes" id="UP000543642">
    <property type="component" value="Unassembled WGS sequence"/>
</dbReference>
<evidence type="ECO:0000313" key="1">
    <source>
        <dbReference type="EMBL" id="MBB5265479.1"/>
    </source>
</evidence>